<dbReference type="PROSITE" id="PS50244">
    <property type="entry name" value="S5A_REDUCTASE"/>
    <property type="match status" value="1"/>
</dbReference>
<dbReference type="EMBL" id="KQ085908">
    <property type="protein sequence ID" value="KLO17104.1"/>
    <property type="molecule type" value="Genomic_DNA"/>
</dbReference>
<dbReference type="Gene3D" id="1.20.120.1630">
    <property type="match status" value="1"/>
</dbReference>
<protein>
    <submittedName>
        <fullName evidence="2">DUF1295-domain-containing protein</fullName>
    </submittedName>
</protein>
<evidence type="ECO:0000313" key="3">
    <source>
        <dbReference type="Proteomes" id="UP000053477"/>
    </source>
</evidence>
<evidence type="ECO:0000256" key="1">
    <source>
        <dbReference type="SAM" id="Phobius"/>
    </source>
</evidence>
<sequence>MSAFSRLLPPIACAFGSQLGLAAIFVPQANERFYDLGGSFGFLTSAYVSLYYPYLRDKFYLKKSVQIPSFSSFAPRQVLLMGCISLWTLRLGSFLVQRALKAGGDSRFDDVRHKPAKFTTFWMVQAVWVSVVGLPIYLVNALPQSAIPALSKRDYFSIGLFASSFLFEVLADRQKSAWRKAKDNKEHDEKFITGGLWGLSRHPNYVGEVGLWTGIFFLAQKAIRPPFFPSWAIALAAASPLTTYLLVRHVSGVPILEKSGEKKYGTDPKWAEYKRNVPIFWPKILS</sequence>
<dbReference type="InParanoid" id="A0A0H2RZD3"/>
<feature type="transmembrane region" description="Helical" evidence="1">
    <location>
        <begin position="120"/>
        <end position="142"/>
    </location>
</feature>
<keyword evidence="1" id="KW-0812">Transmembrane</keyword>
<keyword evidence="1" id="KW-0472">Membrane</keyword>
<feature type="transmembrane region" description="Helical" evidence="1">
    <location>
        <begin position="154"/>
        <end position="171"/>
    </location>
</feature>
<gene>
    <name evidence="2" type="ORF">SCHPADRAFT_822031</name>
</gene>
<name>A0A0H2RZD3_9AGAM</name>
<keyword evidence="3" id="KW-1185">Reference proteome</keyword>
<reference evidence="2 3" key="1">
    <citation type="submission" date="2015-04" db="EMBL/GenBank/DDBJ databases">
        <title>Complete genome sequence of Schizopora paradoxa KUC8140, a cosmopolitan wood degrader in East Asia.</title>
        <authorList>
            <consortium name="DOE Joint Genome Institute"/>
            <person name="Min B."/>
            <person name="Park H."/>
            <person name="Jang Y."/>
            <person name="Kim J.-J."/>
            <person name="Kim K.H."/>
            <person name="Pangilinan J."/>
            <person name="Lipzen A."/>
            <person name="Riley R."/>
            <person name="Grigoriev I.V."/>
            <person name="Spatafora J.W."/>
            <person name="Choi I.-G."/>
        </authorList>
    </citation>
    <scope>NUCLEOTIDE SEQUENCE [LARGE SCALE GENOMIC DNA]</scope>
    <source>
        <strain evidence="2 3">KUC8140</strain>
    </source>
</reference>
<evidence type="ECO:0000313" key="2">
    <source>
        <dbReference type="EMBL" id="KLO17104.1"/>
    </source>
</evidence>
<dbReference type="OrthoDB" id="67965at2759"/>
<dbReference type="PANTHER" id="PTHR32251:SF17">
    <property type="entry name" value="STEROID 5-ALPHA REDUCTASE C-TERMINAL DOMAIN-CONTAINING PROTEIN"/>
    <property type="match status" value="1"/>
</dbReference>
<keyword evidence="1" id="KW-1133">Transmembrane helix</keyword>
<accession>A0A0H2RZD3</accession>
<organism evidence="2 3">
    <name type="scientific">Schizopora paradoxa</name>
    <dbReference type="NCBI Taxonomy" id="27342"/>
    <lineage>
        <taxon>Eukaryota</taxon>
        <taxon>Fungi</taxon>
        <taxon>Dikarya</taxon>
        <taxon>Basidiomycota</taxon>
        <taxon>Agaricomycotina</taxon>
        <taxon>Agaricomycetes</taxon>
        <taxon>Hymenochaetales</taxon>
        <taxon>Schizoporaceae</taxon>
        <taxon>Schizopora</taxon>
    </lineage>
</organism>
<proteinExistence type="predicted"/>
<dbReference type="PANTHER" id="PTHR32251">
    <property type="entry name" value="3-OXO-5-ALPHA-STEROID 4-DEHYDROGENASE"/>
    <property type="match status" value="1"/>
</dbReference>
<dbReference type="GO" id="GO:0016020">
    <property type="term" value="C:membrane"/>
    <property type="evidence" value="ECO:0007669"/>
    <property type="project" value="TreeGrafter"/>
</dbReference>
<dbReference type="InterPro" id="IPR010721">
    <property type="entry name" value="UstE-like"/>
</dbReference>
<dbReference type="Proteomes" id="UP000053477">
    <property type="component" value="Unassembled WGS sequence"/>
</dbReference>
<dbReference type="AlphaFoldDB" id="A0A0H2RZD3"/>
<dbReference type="Pfam" id="PF06966">
    <property type="entry name" value="DUF1295"/>
    <property type="match status" value="1"/>
</dbReference>
<feature type="transmembrane region" description="Helical" evidence="1">
    <location>
        <begin position="32"/>
        <end position="54"/>
    </location>
</feature>